<dbReference type="EC" id="6.3.4.19" evidence="8"/>
<proteinExistence type="inferred from homology"/>
<dbReference type="EMBL" id="PIPK01000001">
    <property type="protein sequence ID" value="RUO28524.1"/>
    <property type="molecule type" value="Genomic_DNA"/>
</dbReference>
<dbReference type="Gene3D" id="1.20.59.20">
    <property type="match status" value="1"/>
</dbReference>
<evidence type="ECO:0000256" key="8">
    <source>
        <dbReference type="HAMAP-Rule" id="MF_01161"/>
    </source>
</evidence>
<feature type="domain" description="Lysidine-tRNA(Ile) synthetase C-terminal" evidence="11">
    <location>
        <begin position="393"/>
        <end position="449"/>
    </location>
</feature>
<dbReference type="Proteomes" id="UP000287865">
    <property type="component" value="Unassembled WGS sequence"/>
</dbReference>
<comment type="similarity">
    <text evidence="8">Belongs to the tRNA(Ile)-lysidine synthase family.</text>
</comment>
<keyword evidence="6" id="KW-0067">ATP-binding</keyword>
<dbReference type="InterPro" id="IPR015262">
    <property type="entry name" value="tRNA_Ile_lys_synt_subst-bd"/>
</dbReference>
<dbReference type="NCBIfam" id="TIGR02432">
    <property type="entry name" value="lysidine_TilS_N"/>
    <property type="match status" value="1"/>
</dbReference>
<evidence type="ECO:0000256" key="6">
    <source>
        <dbReference type="ARBA" id="ARBA00022840"/>
    </source>
</evidence>
<evidence type="ECO:0000259" key="11">
    <source>
        <dbReference type="Pfam" id="PF11734"/>
    </source>
</evidence>
<dbReference type="HAMAP" id="MF_01161">
    <property type="entry name" value="tRNA_Ile_lys_synt"/>
    <property type="match status" value="1"/>
</dbReference>
<dbReference type="Pfam" id="PF01171">
    <property type="entry name" value="ATP_bind_3"/>
    <property type="match status" value="1"/>
</dbReference>
<keyword evidence="3 8" id="KW-0436">Ligase</keyword>
<evidence type="ECO:0000256" key="3">
    <source>
        <dbReference type="ARBA" id="ARBA00022598"/>
    </source>
</evidence>
<comment type="function">
    <text evidence="8">Ligates lysine onto the cytidine present at position 34 of the AUA codon-specific tRNA(Ile) that contains the anticodon CAU, in an ATP-dependent manner. Cytidine is converted to lysidine, thus changing the amino acid specificity of the tRNA from methionine to isoleucine.</text>
</comment>
<dbReference type="RefSeq" id="WP_111568179.1">
    <property type="nucleotide sequence ID" value="NZ_PIPK01000001.1"/>
</dbReference>
<keyword evidence="4 8" id="KW-0819">tRNA processing</keyword>
<evidence type="ECO:0000259" key="9">
    <source>
        <dbReference type="Pfam" id="PF01171"/>
    </source>
</evidence>
<keyword evidence="5" id="KW-0547">Nucleotide-binding</keyword>
<dbReference type="Gene3D" id="3.40.50.620">
    <property type="entry name" value="HUPs"/>
    <property type="match status" value="1"/>
</dbReference>
<dbReference type="Pfam" id="PF11734">
    <property type="entry name" value="TilS_C"/>
    <property type="match status" value="1"/>
</dbReference>
<comment type="catalytic activity">
    <reaction evidence="7 8">
        <text>cytidine(34) in tRNA(Ile2) + L-lysine + ATP = lysidine(34) in tRNA(Ile2) + AMP + diphosphate + H(+)</text>
        <dbReference type="Rhea" id="RHEA:43744"/>
        <dbReference type="Rhea" id="RHEA-COMP:10625"/>
        <dbReference type="Rhea" id="RHEA-COMP:10670"/>
        <dbReference type="ChEBI" id="CHEBI:15378"/>
        <dbReference type="ChEBI" id="CHEBI:30616"/>
        <dbReference type="ChEBI" id="CHEBI:32551"/>
        <dbReference type="ChEBI" id="CHEBI:33019"/>
        <dbReference type="ChEBI" id="CHEBI:82748"/>
        <dbReference type="ChEBI" id="CHEBI:83665"/>
        <dbReference type="ChEBI" id="CHEBI:456215"/>
        <dbReference type="EC" id="6.3.4.19"/>
    </reaction>
</comment>
<dbReference type="Pfam" id="PF09179">
    <property type="entry name" value="TilS"/>
    <property type="match status" value="1"/>
</dbReference>
<reference evidence="12 13" key="1">
    <citation type="journal article" date="2018" name="Front. Microbiol.">
        <title>Genome-Based Analysis Reveals the Taxonomy and Diversity of the Family Idiomarinaceae.</title>
        <authorList>
            <person name="Liu Y."/>
            <person name="Lai Q."/>
            <person name="Shao Z."/>
        </authorList>
    </citation>
    <scope>NUCLEOTIDE SEQUENCE [LARGE SCALE GENOMIC DNA]</scope>
    <source>
        <strain evidence="12 13">CF12-14</strain>
    </source>
</reference>
<organism evidence="12 13">
    <name type="scientific">Aliidiomarina maris</name>
    <dbReference type="NCBI Taxonomy" id="531312"/>
    <lineage>
        <taxon>Bacteria</taxon>
        <taxon>Pseudomonadati</taxon>
        <taxon>Pseudomonadota</taxon>
        <taxon>Gammaproteobacteria</taxon>
        <taxon>Alteromonadales</taxon>
        <taxon>Idiomarinaceae</taxon>
        <taxon>Aliidiomarina</taxon>
    </lineage>
</organism>
<dbReference type="SUPFAM" id="SSF82829">
    <property type="entry name" value="MesJ substrate recognition domain-like"/>
    <property type="match status" value="1"/>
</dbReference>
<dbReference type="PANTHER" id="PTHR43033">
    <property type="entry name" value="TRNA(ILE)-LYSIDINE SYNTHASE-RELATED"/>
    <property type="match status" value="1"/>
</dbReference>
<evidence type="ECO:0000256" key="7">
    <source>
        <dbReference type="ARBA" id="ARBA00048539"/>
    </source>
</evidence>
<comment type="caution">
    <text evidence="8">Lacks conserved residue(s) required for the propagation of feature annotation.</text>
</comment>
<feature type="domain" description="tRNA(Ile)-lysidine synthase substrate-binding" evidence="10">
    <location>
        <begin position="262"/>
        <end position="335"/>
    </location>
</feature>
<comment type="subcellular location">
    <subcellularLocation>
        <location evidence="1 8">Cytoplasm</location>
    </subcellularLocation>
</comment>
<evidence type="ECO:0000313" key="12">
    <source>
        <dbReference type="EMBL" id="RUO28524.1"/>
    </source>
</evidence>
<dbReference type="InterPro" id="IPR012795">
    <property type="entry name" value="tRNA_Ile_lys_synt_N"/>
</dbReference>
<dbReference type="InterPro" id="IPR012094">
    <property type="entry name" value="tRNA_Ile_lys_synt"/>
</dbReference>
<dbReference type="InterPro" id="IPR011063">
    <property type="entry name" value="TilS/TtcA_N"/>
</dbReference>
<dbReference type="CDD" id="cd01992">
    <property type="entry name" value="TilS_N"/>
    <property type="match status" value="1"/>
</dbReference>
<evidence type="ECO:0000256" key="1">
    <source>
        <dbReference type="ARBA" id="ARBA00004496"/>
    </source>
</evidence>
<evidence type="ECO:0000256" key="4">
    <source>
        <dbReference type="ARBA" id="ARBA00022694"/>
    </source>
</evidence>
<evidence type="ECO:0000259" key="10">
    <source>
        <dbReference type="Pfam" id="PF09179"/>
    </source>
</evidence>
<keyword evidence="2 8" id="KW-0963">Cytoplasm</keyword>
<dbReference type="InterPro" id="IPR014729">
    <property type="entry name" value="Rossmann-like_a/b/a_fold"/>
</dbReference>
<dbReference type="PANTHER" id="PTHR43033:SF1">
    <property type="entry name" value="TRNA(ILE)-LYSIDINE SYNTHASE-RELATED"/>
    <property type="match status" value="1"/>
</dbReference>
<gene>
    <name evidence="8 12" type="primary">tilS</name>
    <name evidence="12" type="ORF">CWE07_01575</name>
</gene>
<name>A0ABY0BWB6_9GAMM</name>
<dbReference type="InterPro" id="IPR012796">
    <property type="entry name" value="Lysidine-tRNA-synth_C"/>
</dbReference>
<evidence type="ECO:0000256" key="5">
    <source>
        <dbReference type="ARBA" id="ARBA00022741"/>
    </source>
</evidence>
<evidence type="ECO:0000313" key="13">
    <source>
        <dbReference type="Proteomes" id="UP000287865"/>
    </source>
</evidence>
<keyword evidence="13" id="KW-1185">Reference proteome</keyword>
<sequence length="477" mass="54258">MATVKSISDTFYQHYCRALAKVVAHHSVQQGPLSIVVALGGGADSQSVLDLTLRYREEHPQHHYLAIHLDHYFHPHSPKWAEFLRQQCIQHGIAHIVEPLDVPKQGRASKEALGREARYSRMAQLTDPRAVILLGHHLSDQSETFLLQLKRGAGPKGLAAMAPIAPFTDQRLLVRPLLGLNKAQIYQYAQARKLQWIEDDTNTDTRIERNFLRHQVLPVLTARWPQFETTLARSAALCAEQQNLLDELLAAELASRSDGQRLHIEGFLSYSSARQRALIRQFIDQQNQQLPTWAPQRLRLPSQAQLEQVISQLANTRAQVSCSDYQLCSFANYLYLVPHFGALTDVTAPLPWPTEAQPSQVILADDIGVVVATWQSEIPMPLPTDLLAVSLVQDGDEFMRRTDGSRQRLKPWLKKRQLAPWWRQRWPCVRFKGELLWVAGFGYNMAHPDAQTWAQLLRLDYQPGMRGAPLQQWPHPA</sequence>
<dbReference type="SUPFAM" id="SSF52402">
    <property type="entry name" value="Adenine nucleotide alpha hydrolases-like"/>
    <property type="match status" value="1"/>
</dbReference>
<accession>A0ABY0BWB6</accession>
<feature type="domain" description="tRNA(Ile)-lysidine/2-thiocytidine synthase N-terminal" evidence="9">
    <location>
        <begin position="35"/>
        <end position="215"/>
    </location>
</feature>
<evidence type="ECO:0000256" key="2">
    <source>
        <dbReference type="ARBA" id="ARBA00022490"/>
    </source>
</evidence>
<dbReference type="SUPFAM" id="SSF56037">
    <property type="entry name" value="PheT/TilS domain"/>
    <property type="match status" value="1"/>
</dbReference>
<comment type="caution">
    <text evidence="12">The sequence shown here is derived from an EMBL/GenBank/DDBJ whole genome shotgun (WGS) entry which is preliminary data.</text>
</comment>
<protein>
    <recommendedName>
        <fullName evidence="8">tRNA(Ile)-lysidine synthase</fullName>
        <ecNumber evidence="8">6.3.4.19</ecNumber>
    </recommendedName>
    <alternativeName>
        <fullName evidence="8">tRNA(Ile)-2-lysyl-cytidine synthase</fullName>
    </alternativeName>
    <alternativeName>
        <fullName evidence="8">tRNA(Ile)-lysidine synthetase</fullName>
    </alternativeName>
</protein>